<evidence type="ECO:0000256" key="3">
    <source>
        <dbReference type="RuleBase" id="RU003876"/>
    </source>
</evidence>
<evidence type="ECO:0000256" key="2">
    <source>
        <dbReference type="ARBA" id="ARBA00023186"/>
    </source>
</evidence>
<dbReference type="GO" id="GO:0005634">
    <property type="term" value="C:nucleus"/>
    <property type="evidence" value="ECO:0007669"/>
    <property type="project" value="InterPro"/>
</dbReference>
<name>A0A2P6QIM7_ROSCH</name>
<dbReference type="PANTHER" id="PTHR11875">
    <property type="entry name" value="TESTIS-SPECIFIC Y-ENCODED PROTEIN"/>
    <property type="match status" value="1"/>
</dbReference>
<keyword evidence="2" id="KW-0143">Chaperone</keyword>
<dbReference type="GO" id="GO:0042393">
    <property type="term" value="F:histone binding"/>
    <property type="evidence" value="ECO:0007669"/>
    <property type="project" value="UniProtKB-ARBA"/>
</dbReference>
<dbReference type="OMA" id="KGGIVQR"/>
<dbReference type="InterPro" id="IPR002164">
    <property type="entry name" value="NAP_family"/>
</dbReference>
<evidence type="ECO:0000313" key="4">
    <source>
        <dbReference type="EMBL" id="PRQ34013.1"/>
    </source>
</evidence>
<dbReference type="GO" id="GO:0006334">
    <property type="term" value="P:nucleosome assembly"/>
    <property type="evidence" value="ECO:0007669"/>
    <property type="project" value="InterPro"/>
</dbReference>
<protein>
    <submittedName>
        <fullName evidence="4">Putative nucleosome assembly protein (NAP)</fullName>
    </submittedName>
</protein>
<dbReference type="Pfam" id="PF00956">
    <property type="entry name" value="NAP"/>
    <property type="match status" value="1"/>
</dbReference>
<sequence>MIDEDEPQKAVGTEIKWYLKECLTQRILKEKSKKRSKISKPLTRTETCESFSTSFFPPQVPKDDADIDEGVAEELKNLKKQEYDIGSTIRYRITPHAVSWFMGEAS</sequence>
<dbReference type="STRING" id="74649.A0A2P6QIM7"/>
<dbReference type="AlphaFoldDB" id="A0A2P6QIM7"/>
<dbReference type="InterPro" id="IPR037231">
    <property type="entry name" value="NAP-like_sf"/>
</dbReference>
<evidence type="ECO:0000256" key="1">
    <source>
        <dbReference type="ARBA" id="ARBA00009947"/>
    </source>
</evidence>
<dbReference type="GO" id="GO:0000724">
    <property type="term" value="P:double-strand break repair via homologous recombination"/>
    <property type="evidence" value="ECO:0007669"/>
    <property type="project" value="UniProtKB-ARBA"/>
</dbReference>
<accession>A0A2P6QIM7</accession>
<gene>
    <name evidence="4" type="ORF">RchiOBHm_Chr5g0064061</name>
</gene>
<dbReference type="Gene3D" id="3.30.1120.90">
    <property type="entry name" value="Nucleosome assembly protein"/>
    <property type="match status" value="1"/>
</dbReference>
<dbReference type="Gramene" id="PRQ34013">
    <property type="protein sequence ID" value="PRQ34013"/>
    <property type="gene ID" value="RchiOBHm_Chr5g0064061"/>
</dbReference>
<dbReference type="SUPFAM" id="SSF143113">
    <property type="entry name" value="NAP-like"/>
    <property type="match status" value="1"/>
</dbReference>
<dbReference type="EMBL" id="PDCK01000043">
    <property type="protein sequence ID" value="PRQ34013.1"/>
    <property type="molecule type" value="Genomic_DNA"/>
</dbReference>
<evidence type="ECO:0000313" key="5">
    <source>
        <dbReference type="Proteomes" id="UP000238479"/>
    </source>
</evidence>
<proteinExistence type="inferred from homology"/>
<organism evidence="4 5">
    <name type="scientific">Rosa chinensis</name>
    <name type="common">China rose</name>
    <dbReference type="NCBI Taxonomy" id="74649"/>
    <lineage>
        <taxon>Eukaryota</taxon>
        <taxon>Viridiplantae</taxon>
        <taxon>Streptophyta</taxon>
        <taxon>Embryophyta</taxon>
        <taxon>Tracheophyta</taxon>
        <taxon>Spermatophyta</taxon>
        <taxon>Magnoliopsida</taxon>
        <taxon>eudicotyledons</taxon>
        <taxon>Gunneridae</taxon>
        <taxon>Pentapetalae</taxon>
        <taxon>rosids</taxon>
        <taxon>fabids</taxon>
        <taxon>Rosales</taxon>
        <taxon>Rosaceae</taxon>
        <taxon>Rosoideae</taxon>
        <taxon>Rosoideae incertae sedis</taxon>
        <taxon>Rosa</taxon>
    </lineage>
</organism>
<keyword evidence="5" id="KW-1185">Reference proteome</keyword>
<comment type="caution">
    <text evidence="4">The sequence shown here is derived from an EMBL/GenBank/DDBJ whole genome shotgun (WGS) entry which is preliminary data.</text>
</comment>
<reference evidence="4 5" key="1">
    <citation type="journal article" date="2018" name="Nat. Genet.">
        <title>The Rosa genome provides new insights in the design of modern roses.</title>
        <authorList>
            <person name="Bendahmane M."/>
        </authorList>
    </citation>
    <scope>NUCLEOTIDE SEQUENCE [LARGE SCALE GENOMIC DNA]</scope>
    <source>
        <strain evidence="5">cv. Old Blush</strain>
    </source>
</reference>
<dbReference type="Proteomes" id="UP000238479">
    <property type="component" value="Chromosome 5"/>
</dbReference>
<comment type="similarity">
    <text evidence="1 3">Belongs to the nucleosome assembly protein (NAP) family.</text>
</comment>